<proteinExistence type="predicted"/>
<keyword evidence="2" id="KW-0378">Hydrolase</keyword>
<dbReference type="Proteomes" id="UP000235836">
    <property type="component" value="Unassembled WGS sequence"/>
</dbReference>
<keyword evidence="2" id="KW-0347">Helicase</keyword>
<dbReference type="EMBL" id="PNHG01000008">
    <property type="protein sequence ID" value="PMC64284.1"/>
    <property type="molecule type" value="Genomic_DNA"/>
</dbReference>
<dbReference type="RefSeq" id="WP_102724076.1">
    <property type="nucleotide sequence ID" value="NZ_JBHRZL010000009.1"/>
</dbReference>
<evidence type="ECO:0000313" key="3">
    <source>
        <dbReference type="Proteomes" id="UP000235836"/>
    </source>
</evidence>
<name>A0A2N6T4P3_9CORY</name>
<dbReference type="GO" id="GO:0004386">
    <property type="term" value="F:helicase activity"/>
    <property type="evidence" value="ECO:0007669"/>
    <property type="project" value="UniProtKB-KW"/>
</dbReference>
<reference evidence="2 3" key="1">
    <citation type="submission" date="2017-09" db="EMBL/GenBank/DDBJ databases">
        <title>Bacterial strain isolated from the female urinary microbiota.</title>
        <authorList>
            <person name="Thomas-White K."/>
            <person name="Kumar N."/>
            <person name="Forster S."/>
            <person name="Putonti C."/>
            <person name="Lawley T."/>
            <person name="Wolfe A.J."/>
        </authorList>
    </citation>
    <scope>NUCLEOTIDE SEQUENCE [LARGE SCALE GENOMIC DNA]</scope>
    <source>
        <strain evidence="2 3">UMB0792</strain>
    </source>
</reference>
<accession>A0A2N6T4P3</accession>
<dbReference type="AlphaFoldDB" id="A0A2N6T4P3"/>
<evidence type="ECO:0000256" key="1">
    <source>
        <dbReference type="SAM" id="MobiDB-lite"/>
    </source>
</evidence>
<evidence type="ECO:0000313" key="2">
    <source>
        <dbReference type="EMBL" id="PMC64284.1"/>
    </source>
</evidence>
<gene>
    <name evidence="2" type="ORF">CJ203_06920</name>
</gene>
<keyword evidence="2" id="KW-0067">ATP-binding</keyword>
<sequence>MMETATNKSPREAAPASTKINKGQVAAAKLIMKRDREGKGNVKITQRIRDLAAIEL</sequence>
<comment type="caution">
    <text evidence="2">The sequence shown here is derived from an EMBL/GenBank/DDBJ whole genome shotgun (WGS) entry which is preliminary data.</text>
</comment>
<keyword evidence="2" id="KW-0547">Nucleotide-binding</keyword>
<feature type="region of interest" description="Disordered" evidence="1">
    <location>
        <begin position="1"/>
        <end position="21"/>
    </location>
</feature>
<organism evidence="2 3">
    <name type="scientific">Corynebacterium tuscaniense</name>
    <dbReference type="NCBI Taxonomy" id="302449"/>
    <lineage>
        <taxon>Bacteria</taxon>
        <taxon>Bacillati</taxon>
        <taxon>Actinomycetota</taxon>
        <taxon>Actinomycetes</taxon>
        <taxon>Mycobacteriales</taxon>
        <taxon>Corynebacteriaceae</taxon>
        <taxon>Corynebacterium</taxon>
    </lineage>
</organism>
<protein>
    <submittedName>
        <fullName evidence="2">RNA helicase</fullName>
    </submittedName>
</protein>
<keyword evidence="3" id="KW-1185">Reference proteome</keyword>